<accession>A0ABV1VDL0</accession>
<keyword evidence="1" id="KW-1133">Transmembrane helix</keyword>
<feature type="transmembrane region" description="Helical" evidence="1">
    <location>
        <begin position="39"/>
        <end position="63"/>
    </location>
</feature>
<organism evidence="2 3">
    <name type="scientific">Streptomyces flaveolus</name>
    <dbReference type="NCBI Taxonomy" id="67297"/>
    <lineage>
        <taxon>Bacteria</taxon>
        <taxon>Bacillati</taxon>
        <taxon>Actinomycetota</taxon>
        <taxon>Actinomycetes</taxon>
        <taxon>Kitasatosporales</taxon>
        <taxon>Streptomycetaceae</taxon>
        <taxon>Streptomyces</taxon>
    </lineage>
</organism>
<evidence type="ECO:0000313" key="2">
    <source>
        <dbReference type="EMBL" id="MER6904582.1"/>
    </source>
</evidence>
<reference evidence="2 3" key="1">
    <citation type="submission" date="2024-06" db="EMBL/GenBank/DDBJ databases">
        <title>The Natural Products Discovery Center: Release of the First 8490 Sequenced Strains for Exploring Actinobacteria Biosynthetic Diversity.</title>
        <authorList>
            <person name="Kalkreuter E."/>
            <person name="Kautsar S.A."/>
            <person name="Yang D."/>
            <person name="Bader C.D."/>
            <person name="Teijaro C.N."/>
            <person name="Fluegel L."/>
            <person name="Davis C.M."/>
            <person name="Simpson J.R."/>
            <person name="Lauterbach L."/>
            <person name="Steele A.D."/>
            <person name="Gui C."/>
            <person name="Meng S."/>
            <person name="Li G."/>
            <person name="Viehrig K."/>
            <person name="Ye F."/>
            <person name="Su P."/>
            <person name="Kiefer A.F."/>
            <person name="Nichols A."/>
            <person name="Cepeda A.J."/>
            <person name="Yan W."/>
            <person name="Fan B."/>
            <person name="Jiang Y."/>
            <person name="Adhikari A."/>
            <person name="Zheng C.-J."/>
            <person name="Schuster L."/>
            <person name="Cowan T.M."/>
            <person name="Smanski M.J."/>
            <person name="Chevrette M.G."/>
            <person name="De Carvalho L.P.S."/>
            <person name="Shen B."/>
        </authorList>
    </citation>
    <scope>NUCLEOTIDE SEQUENCE [LARGE SCALE GENOMIC DNA]</scope>
    <source>
        <strain evidence="2 3">NPDC000632</strain>
    </source>
</reference>
<dbReference type="EMBL" id="JBEPCV010000009">
    <property type="protein sequence ID" value="MER6904582.1"/>
    <property type="molecule type" value="Genomic_DNA"/>
</dbReference>
<name>A0ABV1VDL0_9ACTN</name>
<evidence type="ECO:0000313" key="3">
    <source>
        <dbReference type="Proteomes" id="UP001490330"/>
    </source>
</evidence>
<gene>
    <name evidence="2" type="ORF">ABT322_12540</name>
</gene>
<keyword evidence="1" id="KW-0812">Transmembrane</keyword>
<protein>
    <submittedName>
        <fullName evidence="2">Uncharacterized protein</fullName>
    </submittedName>
</protein>
<dbReference type="RefSeq" id="WP_350716305.1">
    <property type="nucleotide sequence ID" value="NZ_JBEPCO010000004.1"/>
</dbReference>
<dbReference type="Proteomes" id="UP001490330">
    <property type="component" value="Unassembled WGS sequence"/>
</dbReference>
<comment type="caution">
    <text evidence="2">The sequence shown here is derived from an EMBL/GenBank/DDBJ whole genome shotgun (WGS) entry which is preliminary data.</text>
</comment>
<sequence>MERVDFPEQVITAFREAARGTGWGEACYSVGGRMRGGSWFALIASLLFAVVIGGLTTWLLVFLWPEVPFQGVMALSFGYLMTLLTLWLAWAYRPGARHPATWVVVWEEGLAWLSEGGAPVVLAWNEIAGAWHTVTSVRDQYGKEFRRDHRLEVQPAADPTLRGRLRLDPGFPCVAEIAAFVTARVYTR</sequence>
<proteinExistence type="predicted"/>
<keyword evidence="1" id="KW-0472">Membrane</keyword>
<feature type="transmembrane region" description="Helical" evidence="1">
    <location>
        <begin position="69"/>
        <end position="90"/>
    </location>
</feature>
<keyword evidence="3" id="KW-1185">Reference proteome</keyword>
<evidence type="ECO:0000256" key="1">
    <source>
        <dbReference type="SAM" id="Phobius"/>
    </source>
</evidence>